<name>A0AA87ZI53_FICCA</name>
<reference evidence="2" key="1">
    <citation type="submission" date="2023-07" db="EMBL/GenBank/DDBJ databases">
        <title>draft genome sequence of fig (Ficus carica).</title>
        <authorList>
            <person name="Takahashi T."/>
            <person name="Nishimura K."/>
        </authorList>
    </citation>
    <scope>NUCLEOTIDE SEQUENCE</scope>
</reference>
<dbReference type="EMBL" id="BTGU01002322">
    <property type="protein sequence ID" value="GMN36618.1"/>
    <property type="molecule type" value="Genomic_DNA"/>
</dbReference>
<dbReference type="Proteomes" id="UP001187192">
    <property type="component" value="Unassembled WGS sequence"/>
</dbReference>
<evidence type="ECO:0000313" key="3">
    <source>
        <dbReference type="Proteomes" id="UP001187192"/>
    </source>
</evidence>
<accession>A0AA87ZI53</accession>
<evidence type="ECO:0000313" key="2">
    <source>
        <dbReference type="EMBL" id="GMN36618.1"/>
    </source>
</evidence>
<protein>
    <submittedName>
        <fullName evidence="2">Uncharacterized protein</fullName>
    </submittedName>
</protein>
<sequence>MMADFTSLVYDSDSLNVGARSSRPKHKGQQNGSKATERTIDGFRDLSDSGDKSFEICTNSGAIYDRSHSKLRRPSPPSRELRPPLERETNGERNLSETKEAARDKRERERERDFRDNRKMENDTNLPYI</sequence>
<organism evidence="2 3">
    <name type="scientific">Ficus carica</name>
    <name type="common">Common fig</name>
    <dbReference type="NCBI Taxonomy" id="3494"/>
    <lineage>
        <taxon>Eukaryota</taxon>
        <taxon>Viridiplantae</taxon>
        <taxon>Streptophyta</taxon>
        <taxon>Embryophyta</taxon>
        <taxon>Tracheophyta</taxon>
        <taxon>Spermatophyta</taxon>
        <taxon>Magnoliopsida</taxon>
        <taxon>eudicotyledons</taxon>
        <taxon>Gunneridae</taxon>
        <taxon>Pentapetalae</taxon>
        <taxon>rosids</taxon>
        <taxon>fabids</taxon>
        <taxon>Rosales</taxon>
        <taxon>Moraceae</taxon>
        <taxon>Ficeae</taxon>
        <taxon>Ficus</taxon>
    </lineage>
</organism>
<feature type="compositionally biased region" description="Basic and acidic residues" evidence="1">
    <location>
        <begin position="79"/>
        <end position="122"/>
    </location>
</feature>
<gene>
    <name evidence="2" type="ORF">TIFTF001_042477</name>
</gene>
<dbReference type="AlphaFoldDB" id="A0AA87ZI53"/>
<keyword evidence="3" id="KW-1185">Reference proteome</keyword>
<feature type="region of interest" description="Disordered" evidence="1">
    <location>
        <begin position="1"/>
        <end position="129"/>
    </location>
</feature>
<comment type="caution">
    <text evidence="2">The sequence shown here is derived from an EMBL/GenBank/DDBJ whole genome shotgun (WGS) entry which is preliminary data.</text>
</comment>
<feature type="compositionally biased region" description="Basic and acidic residues" evidence="1">
    <location>
        <begin position="35"/>
        <end position="54"/>
    </location>
</feature>
<proteinExistence type="predicted"/>
<evidence type="ECO:0000256" key="1">
    <source>
        <dbReference type="SAM" id="MobiDB-lite"/>
    </source>
</evidence>